<dbReference type="PANTHER" id="PTHR44252:SF3">
    <property type="entry name" value="D-ERYTHRULOSE REDUCTASE-RELATED"/>
    <property type="match status" value="1"/>
</dbReference>
<keyword evidence="3" id="KW-0521">NADP</keyword>
<dbReference type="PRINTS" id="PR00081">
    <property type="entry name" value="GDHRDH"/>
</dbReference>
<name>A0ABQ9FN69_TEGGR</name>
<evidence type="ECO:0000313" key="6">
    <source>
        <dbReference type="Proteomes" id="UP001217089"/>
    </source>
</evidence>
<evidence type="ECO:0000256" key="1">
    <source>
        <dbReference type="ARBA" id="ARBA00006484"/>
    </source>
</evidence>
<evidence type="ECO:0008006" key="7">
    <source>
        <dbReference type="Google" id="ProtNLM"/>
    </source>
</evidence>
<dbReference type="EMBL" id="JARBDR010000214">
    <property type="protein sequence ID" value="KAJ8318754.1"/>
    <property type="molecule type" value="Genomic_DNA"/>
</dbReference>
<dbReference type="Gene3D" id="3.40.50.720">
    <property type="entry name" value="NAD(P)-binding Rossmann-like Domain"/>
    <property type="match status" value="1"/>
</dbReference>
<dbReference type="PROSITE" id="PS00061">
    <property type="entry name" value="ADH_SHORT"/>
    <property type="match status" value="1"/>
</dbReference>
<evidence type="ECO:0000313" key="5">
    <source>
        <dbReference type="EMBL" id="KAJ8318754.1"/>
    </source>
</evidence>
<dbReference type="Pfam" id="PF13561">
    <property type="entry name" value="adh_short_C2"/>
    <property type="match status" value="1"/>
</dbReference>
<dbReference type="InterPro" id="IPR020904">
    <property type="entry name" value="Sc_DH/Rdtase_CS"/>
</dbReference>
<sequence>MAYRFDGKSALVTGGSRGIGKAIAIGLLNAGAEVYVLGKSEENLKKLKQEYPEIHTVHADLTNWDTTRSEVEKLGHIDLLVNNAGIEIKANFMNTTRETFEKVIDSNLKGAFNVSQVIAKSMIDRKTGGSIVNISSVDSTRPSREAVTYSISKAGLDMMTMGMALELGPHQIRVNNVNPTYVPTDMTKDFYADSESYAKMVECHPLKKLAELEDVMNAVLFLLSDKASMITGSSLPVDGGFLIA</sequence>
<dbReference type="InterPro" id="IPR002347">
    <property type="entry name" value="SDR_fam"/>
</dbReference>
<dbReference type="InterPro" id="IPR036291">
    <property type="entry name" value="NAD(P)-bd_dom_sf"/>
</dbReference>
<accession>A0ABQ9FN69</accession>
<gene>
    <name evidence="5" type="ORF">KUTeg_003845</name>
</gene>
<protein>
    <recommendedName>
        <fullName evidence="7">L-xylulose reductase</fullName>
    </recommendedName>
</protein>
<dbReference type="PRINTS" id="PR00080">
    <property type="entry name" value="SDRFAMILY"/>
</dbReference>
<dbReference type="PANTHER" id="PTHR44252">
    <property type="entry name" value="D-ERYTHRULOSE REDUCTASE"/>
    <property type="match status" value="1"/>
</dbReference>
<evidence type="ECO:0000256" key="2">
    <source>
        <dbReference type="ARBA" id="ARBA00011881"/>
    </source>
</evidence>
<keyword evidence="6" id="KW-1185">Reference proteome</keyword>
<comment type="caution">
    <text evidence="5">The sequence shown here is derived from an EMBL/GenBank/DDBJ whole genome shotgun (WGS) entry which is preliminary data.</text>
</comment>
<organism evidence="5 6">
    <name type="scientific">Tegillarca granosa</name>
    <name type="common">Malaysian cockle</name>
    <name type="synonym">Anadara granosa</name>
    <dbReference type="NCBI Taxonomy" id="220873"/>
    <lineage>
        <taxon>Eukaryota</taxon>
        <taxon>Metazoa</taxon>
        <taxon>Spiralia</taxon>
        <taxon>Lophotrochozoa</taxon>
        <taxon>Mollusca</taxon>
        <taxon>Bivalvia</taxon>
        <taxon>Autobranchia</taxon>
        <taxon>Pteriomorphia</taxon>
        <taxon>Arcoida</taxon>
        <taxon>Arcoidea</taxon>
        <taxon>Arcidae</taxon>
        <taxon>Tegillarca</taxon>
    </lineage>
</organism>
<evidence type="ECO:0000256" key="3">
    <source>
        <dbReference type="ARBA" id="ARBA00022857"/>
    </source>
</evidence>
<dbReference type="InterPro" id="IPR051737">
    <property type="entry name" value="L-xylulose/Carbonyl_redctase"/>
</dbReference>
<comment type="similarity">
    <text evidence="1">Belongs to the short-chain dehydrogenases/reductases (SDR) family.</text>
</comment>
<dbReference type="SUPFAM" id="SSF51735">
    <property type="entry name" value="NAD(P)-binding Rossmann-fold domains"/>
    <property type="match status" value="1"/>
</dbReference>
<evidence type="ECO:0000256" key="4">
    <source>
        <dbReference type="ARBA" id="ARBA00023002"/>
    </source>
</evidence>
<proteinExistence type="inferred from homology"/>
<dbReference type="Proteomes" id="UP001217089">
    <property type="component" value="Unassembled WGS sequence"/>
</dbReference>
<comment type="subunit">
    <text evidence="2">Homotetramer.</text>
</comment>
<reference evidence="5 6" key="1">
    <citation type="submission" date="2022-12" db="EMBL/GenBank/DDBJ databases">
        <title>Chromosome-level genome of Tegillarca granosa.</title>
        <authorList>
            <person name="Kim J."/>
        </authorList>
    </citation>
    <scope>NUCLEOTIDE SEQUENCE [LARGE SCALE GENOMIC DNA]</scope>
    <source>
        <strain evidence="5">Teg-2019</strain>
        <tissue evidence="5">Adductor muscle</tissue>
    </source>
</reference>
<dbReference type="NCBIfam" id="NF005559">
    <property type="entry name" value="PRK07231.1"/>
    <property type="match status" value="1"/>
</dbReference>
<keyword evidence="4" id="KW-0560">Oxidoreductase</keyword>